<evidence type="ECO:0000313" key="2">
    <source>
        <dbReference type="EMBL" id="PMP08966.1"/>
    </source>
</evidence>
<dbReference type="PIRSF" id="PIRSF022536">
    <property type="entry name" value="A612L_SET"/>
    <property type="match status" value="1"/>
</dbReference>
<feature type="domain" description="SET" evidence="1">
    <location>
        <begin position="1"/>
        <end position="119"/>
    </location>
</feature>
<organism evidence="2 3">
    <name type="scientific">Vibrio tasmaniensis</name>
    <dbReference type="NCBI Taxonomy" id="212663"/>
    <lineage>
        <taxon>Bacteria</taxon>
        <taxon>Pseudomonadati</taxon>
        <taxon>Pseudomonadota</taxon>
        <taxon>Gammaproteobacteria</taxon>
        <taxon>Vibrionales</taxon>
        <taxon>Vibrionaceae</taxon>
        <taxon>Vibrio</taxon>
    </lineage>
</organism>
<evidence type="ECO:0000259" key="1">
    <source>
        <dbReference type="PROSITE" id="PS50280"/>
    </source>
</evidence>
<comment type="caution">
    <text evidence="2">The sequence shown here is derived from an EMBL/GenBank/DDBJ whole genome shotgun (WGS) entry which is preliminary data.</text>
</comment>
<dbReference type="Pfam" id="PF00856">
    <property type="entry name" value="SET"/>
    <property type="match status" value="1"/>
</dbReference>
<dbReference type="InterPro" id="IPR046341">
    <property type="entry name" value="SET_dom_sf"/>
</dbReference>
<dbReference type="InterPro" id="IPR001214">
    <property type="entry name" value="SET_dom"/>
</dbReference>
<sequence length="131" mass="14751">MCVNWVKGKGRAVIAKTNINKFELIEMSPTSEIPAAQIKLINNTDVFEHYFVNPECYLKTNSNTNEVGGYISFGLVSLCNHSKSPNAIVKWLHDEMGTWAELVALEAIKEGEEIEICYTNIDEYSNVDSFI</sequence>
<dbReference type="SUPFAM" id="SSF82199">
    <property type="entry name" value="SET domain"/>
    <property type="match status" value="1"/>
</dbReference>
<proteinExistence type="predicted"/>
<dbReference type="Proteomes" id="UP000235579">
    <property type="component" value="Unassembled WGS sequence"/>
</dbReference>
<dbReference type="AlphaFoldDB" id="A0A2N7NCD7"/>
<dbReference type="GO" id="GO:0062122">
    <property type="term" value="F:histone H3K37 methyltransferase activity"/>
    <property type="evidence" value="ECO:0007669"/>
    <property type="project" value="InterPro"/>
</dbReference>
<name>A0A2N7NCD7_9VIBR</name>
<dbReference type="Gene3D" id="2.170.270.10">
    <property type="entry name" value="SET domain"/>
    <property type="match status" value="1"/>
</dbReference>
<reference evidence="3" key="1">
    <citation type="submission" date="2016-07" db="EMBL/GenBank/DDBJ databases">
        <title>Nontailed viruses are major unrecognized killers of bacteria in the ocean.</title>
        <authorList>
            <person name="Kauffman K."/>
            <person name="Hussain F."/>
            <person name="Yang J."/>
            <person name="Arevalo P."/>
            <person name="Brown J."/>
            <person name="Cutler M."/>
            <person name="Kelly L."/>
            <person name="Polz M.F."/>
        </authorList>
    </citation>
    <scope>NUCLEOTIDE SEQUENCE [LARGE SCALE GENOMIC DNA]</scope>
    <source>
        <strain evidence="3">10N.222.48.A2</strain>
    </source>
</reference>
<accession>A0A2N7NCD7</accession>
<gene>
    <name evidence="2" type="ORF">BCS92_24090</name>
</gene>
<dbReference type="EMBL" id="MDBP01000100">
    <property type="protein sequence ID" value="PMP08966.1"/>
    <property type="molecule type" value="Genomic_DNA"/>
</dbReference>
<dbReference type="InterPro" id="IPR009207">
    <property type="entry name" value="SET7_MeTrfase"/>
</dbReference>
<evidence type="ECO:0000313" key="3">
    <source>
        <dbReference type="Proteomes" id="UP000235579"/>
    </source>
</evidence>
<protein>
    <recommendedName>
        <fullName evidence="1">SET domain-containing protein</fullName>
    </recommendedName>
</protein>
<dbReference type="PROSITE" id="PS50280">
    <property type="entry name" value="SET"/>
    <property type="match status" value="1"/>
</dbReference>